<name>X1S0W9_9ZZZZ</name>
<gene>
    <name evidence="1" type="ORF">S06H3_66896</name>
</gene>
<proteinExistence type="predicted"/>
<reference evidence="1" key="1">
    <citation type="journal article" date="2014" name="Front. Microbiol.">
        <title>High frequency of phylogenetically diverse reductive dehalogenase-homologous genes in deep subseafloor sedimentary metagenomes.</title>
        <authorList>
            <person name="Kawai M."/>
            <person name="Futagami T."/>
            <person name="Toyoda A."/>
            <person name="Takaki Y."/>
            <person name="Nishi S."/>
            <person name="Hori S."/>
            <person name="Arai W."/>
            <person name="Tsubouchi T."/>
            <person name="Morono Y."/>
            <person name="Uchiyama I."/>
            <person name="Ito T."/>
            <person name="Fujiyama A."/>
            <person name="Inagaki F."/>
            <person name="Takami H."/>
        </authorList>
    </citation>
    <scope>NUCLEOTIDE SEQUENCE</scope>
    <source>
        <strain evidence="1">Expedition CK06-06</strain>
    </source>
</reference>
<evidence type="ECO:0000313" key="1">
    <source>
        <dbReference type="EMBL" id="GAI61434.1"/>
    </source>
</evidence>
<protein>
    <submittedName>
        <fullName evidence="1">Uncharacterized protein</fullName>
    </submittedName>
</protein>
<sequence length="42" mass="4772">DGLRGEEIPLGSRIISVVEDYIKILYNKPIENLSENEEALNK</sequence>
<accession>X1S0W9</accession>
<comment type="caution">
    <text evidence="1">The sequence shown here is derived from an EMBL/GenBank/DDBJ whole genome shotgun (WGS) entry which is preliminary data.</text>
</comment>
<dbReference type="EMBL" id="BARV01045901">
    <property type="protein sequence ID" value="GAI61434.1"/>
    <property type="molecule type" value="Genomic_DNA"/>
</dbReference>
<organism evidence="1">
    <name type="scientific">marine sediment metagenome</name>
    <dbReference type="NCBI Taxonomy" id="412755"/>
    <lineage>
        <taxon>unclassified sequences</taxon>
        <taxon>metagenomes</taxon>
        <taxon>ecological metagenomes</taxon>
    </lineage>
</organism>
<feature type="non-terminal residue" evidence="1">
    <location>
        <position position="42"/>
    </location>
</feature>
<feature type="non-terminal residue" evidence="1">
    <location>
        <position position="1"/>
    </location>
</feature>
<dbReference type="AlphaFoldDB" id="X1S0W9"/>